<accession>A0A090WW72</accession>
<sequence>MEVSWLWKFAENLSFNGNFTYQGHELKKDERTVLQSGTVDGVVLVEGDVTNGANVGKQLRRQPTALSTLRLIMIIKN</sequence>
<name>A0A090WW72_9FLAO</name>
<gene>
    <name evidence="1" type="ORF">JCM19274_3076</name>
</gene>
<comment type="caution">
    <text evidence="1">The sequence shown here is derived from an EMBL/GenBank/DDBJ whole genome shotgun (WGS) entry which is preliminary data.</text>
</comment>
<dbReference type="Proteomes" id="UP000029643">
    <property type="component" value="Unassembled WGS sequence"/>
</dbReference>
<protein>
    <submittedName>
        <fullName evidence="1">Uncharacterized protein</fullName>
    </submittedName>
</protein>
<dbReference type="EMBL" id="BBNU01000007">
    <property type="protein sequence ID" value="GAL79664.1"/>
    <property type="molecule type" value="Genomic_DNA"/>
</dbReference>
<proteinExistence type="predicted"/>
<organism evidence="1 2">
    <name type="scientific">Algibacter lectus</name>
    <dbReference type="NCBI Taxonomy" id="221126"/>
    <lineage>
        <taxon>Bacteria</taxon>
        <taxon>Pseudomonadati</taxon>
        <taxon>Bacteroidota</taxon>
        <taxon>Flavobacteriia</taxon>
        <taxon>Flavobacteriales</taxon>
        <taxon>Flavobacteriaceae</taxon>
        <taxon>Algibacter</taxon>
    </lineage>
</organism>
<evidence type="ECO:0000313" key="1">
    <source>
        <dbReference type="EMBL" id="GAL79664.1"/>
    </source>
</evidence>
<reference evidence="1 2" key="1">
    <citation type="journal article" date="2014" name="Genome Announc.">
        <title>Draft Genome Sequences of Marine Flavobacterium Algibacter lectus Strains SS8 and NR4.</title>
        <authorList>
            <person name="Takatani N."/>
            <person name="Nakanishi M."/>
            <person name="Meirelles P."/>
            <person name="Mino S."/>
            <person name="Suda W."/>
            <person name="Oshima K."/>
            <person name="Hattori M."/>
            <person name="Ohkuma M."/>
            <person name="Hosokawa M."/>
            <person name="Miyashita K."/>
            <person name="Thompson F.L."/>
            <person name="Niwa A."/>
            <person name="Sawabe T."/>
            <person name="Sawabe T."/>
        </authorList>
    </citation>
    <scope>NUCLEOTIDE SEQUENCE [LARGE SCALE GENOMIC DNA]</scope>
    <source>
        <strain evidence="2">JCM19274</strain>
    </source>
</reference>
<dbReference type="AlphaFoldDB" id="A0A090WW72"/>
<evidence type="ECO:0000313" key="2">
    <source>
        <dbReference type="Proteomes" id="UP000029643"/>
    </source>
</evidence>